<dbReference type="Proteomes" id="UP000198793">
    <property type="component" value="Unassembled WGS sequence"/>
</dbReference>
<dbReference type="RefSeq" id="WP_090675605.1">
    <property type="nucleotide sequence ID" value="NZ_FNIT01000008.1"/>
</dbReference>
<keyword evidence="4" id="KW-1185">Reference proteome</keyword>
<sequence>MPVKSLLLASASVLLALASARAEVAAPDFTRPSSAAAPAMSPGASPPSAPNWSMPAQIPAAMSVPAGANPFAMPPAVAAPAPVSAPAAAPFALAPEPAAATSADAPEADPTKPDESALRYYASQRDMARVGAEIRRLKGLYADWQPPSDLFATGPKVDEQPVWDLFAKRDFAGAQALVARLRSETQGWQPSEDLSGKLADAMARQRIDVAAANGAWSQIIGAAQASPSLLTCAQVDILWNLGEAFARTGDLARSFDVYAYVLKTCEDGGARLATVQKASQVLPVQGRDALLALGRTGPMGGEFDAVRFDLLRGAMGRVASGETGTLPAATELAAFADYVGRSRSAPDAALFGWYFFGQKQWKDAAGWFRAAGQITDDPKALEGLILSLRNGGDVPAASSMAFEARARSPEITKIYVEMEAERLTADGATPPSDAEQRRYGDVVEQARSSLGAQAIGWSLIAQGKPDAARTWFRRSVEWQETSEGVIGLAVAASRLKDKAGLQEIKSRYGDKYPEVADLEDAPVAVAKATRRAAGVTGGQRRGGGGQDKILRQAQKQFDSGDYKSALASLDQHERTFGRNRGAELLKGWTNLKMRRYQEARAIFKAEDKRGSTKDTRFGIGATFNSQFNAWSSN</sequence>
<evidence type="ECO:0000313" key="3">
    <source>
        <dbReference type="EMBL" id="SDO58776.1"/>
    </source>
</evidence>
<dbReference type="STRING" id="1166073.SAMN05192530_108121"/>
<feature type="chain" id="PRO_5011484453" description="Tetratricopeptide repeat-containing protein" evidence="2">
    <location>
        <begin position="23"/>
        <end position="633"/>
    </location>
</feature>
<keyword evidence="2" id="KW-0732">Signal</keyword>
<gene>
    <name evidence="3" type="ORF">SAMN05192530_108121</name>
</gene>
<name>A0A1H0KSM4_9HYPH</name>
<evidence type="ECO:0000313" key="4">
    <source>
        <dbReference type="Proteomes" id="UP000198793"/>
    </source>
</evidence>
<dbReference type="SUPFAM" id="SSF48452">
    <property type="entry name" value="TPR-like"/>
    <property type="match status" value="1"/>
</dbReference>
<accession>A0A1H0KSM4</accession>
<feature type="signal peptide" evidence="2">
    <location>
        <begin position="1"/>
        <end position="22"/>
    </location>
</feature>
<dbReference type="Gene3D" id="1.25.40.10">
    <property type="entry name" value="Tetratricopeptide repeat domain"/>
    <property type="match status" value="1"/>
</dbReference>
<feature type="compositionally biased region" description="Low complexity" evidence="1">
    <location>
        <begin position="30"/>
        <end position="43"/>
    </location>
</feature>
<evidence type="ECO:0000256" key="1">
    <source>
        <dbReference type="SAM" id="MobiDB-lite"/>
    </source>
</evidence>
<dbReference type="OrthoDB" id="7324591at2"/>
<dbReference type="InterPro" id="IPR011990">
    <property type="entry name" value="TPR-like_helical_dom_sf"/>
</dbReference>
<dbReference type="EMBL" id="FNIT01000008">
    <property type="protein sequence ID" value="SDO58776.1"/>
    <property type="molecule type" value="Genomic_DNA"/>
</dbReference>
<evidence type="ECO:0000256" key="2">
    <source>
        <dbReference type="SAM" id="SignalP"/>
    </source>
</evidence>
<proteinExistence type="predicted"/>
<protein>
    <recommendedName>
        <fullName evidence="5">Tetratricopeptide repeat-containing protein</fullName>
    </recommendedName>
</protein>
<dbReference type="AlphaFoldDB" id="A0A1H0KSM4"/>
<feature type="region of interest" description="Disordered" evidence="1">
    <location>
        <begin position="30"/>
        <end position="52"/>
    </location>
</feature>
<reference evidence="3 4" key="1">
    <citation type="submission" date="2016-10" db="EMBL/GenBank/DDBJ databases">
        <authorList>
            <person name="de Groot N.N."/>
        </authorList>
    </citation>
    <scope>NUCLEOTIDE SEQUENCE [LARGE SCALE GENOMIC DNA]</scope>
    <source>
        <strain evidence="4">L7-484,KACC 16230,DSM 25025</strain>
    </source>
</reference>
<evidence type="ECO:0008006" key="5">
    <source>
        <dbReference type="Google" id="ProtNLM"/>
    </source>
</evidence>
<organism evidence="3 4">
    <name type="scientific">Aureimonas jatrophae</name>
    <dbReference type="NCBI Taxonomy" id="1166073"/>
    <lineage>
        <taxon>Bacteria</taxon>
        <taxon>Pseudomonadati</taxon>
        <taxon>Pseudomonadota</taxon>
        <taxon>Alphaproteobacteria</taxon>
        <taxon>Hyphomicrobiales</taxon>
        <taxon>Aurantimonadaceae</taxon>
        <taxon>Aureimonas</taxon>
    </lineage>
</organism>